<organism evidence="1 2">
    <name type="scientific">Leptospira weilii str. UI 13098</name>
    <dbReference type="NCBI Taxonomy" id="1088542"/>
    <lineage>
        <taxon>Bacteria</taxon>
        <taxon>Pseudomonadati</taxon>
        <taxon>Spirochaetota</taxon>
        <taxon>Spirochaetia</taxon>
        <taxon>Leptospirales</taxon>
        <taxon>Leptospiraceae</taxon>
        <taxon>Leptospira</taxon>
    </lineage>
</organism>
<accession>M6QAG0</accession>
<dbReference type="AlphaFoldDB" id="M6QAG0"/>
<evidence type="ECO:0000313" key="1">
    <source>
        <dbReference type="EMBL" id="EMN89588.1"/>
    </source>
</evidence>
<sequence length="64" mass="7404">MNEENLSNWVFEIIEISNGIYQLKASSKKGLKIELEGLDPEKLLLEFKKSALEINLKIDEPREN</sequence>
<protein>
    <submittedName>
        <fullName evidence="1">Uncharacterized protein</fullName>
    </submittedName>
</protein>
<comment type="caution">
    <text evidence="1">The sequence shown here is derived from an EMBL/GenBank/DDBJ whole genome shotgun (WGS) entry which is preliminary data.</text>
</comment>
<evidence type="ECO:0000313" key="2">
    <source>
        <dbReference type="Proteomes" id="UP000012118"/>
    </source>
</evidence>
<gene>
    <name evidence="1" type="ORF">LEP1GSC108_3779</name>
</gene>
<dbReference type="Proteomes" id="UP000012118">
    <property type="component" value="Unassembled WGS sequence"/>
</dbReference>
<reference evidence="1 2" key="1">
    <citation type="submission" date="2013-01" db="EMBL/GenBank/DDBJ databases">
        <authorList>
            <person name="Harkins D.M."/>
            <person name="Durkin A.S."/>
            <person name="Brinkac L.M."/>
            <person name="Haft D.H."/>
            <person name="Selengut J.D."/>
            <person name="Sanka R."/>
            <person name="DePew J."/>
            <person name="Purushe J."/>
            <person name="Chanthongthip A."/>
            <person name="Lattana O."/>
            <person name="Phetsouvanh R."/>
            <person name="Newton P.N."/>
            <person name="Vinetz J.M."/>
            <person name="Sutton G.G."/>
            <person name="Nierman W.C."/>
            <person name="Fouts D.E."/>
        </authorList>
    </citation>
    <scope>NUCLEOTIDE SEQUENCE [LARGE SCALE GENOMIC DNA]</scope>
    <source>
        <strain evidence="1 2">UI 13098</strain>
    </source>
</reference>
<name>M6QAG0_9LEPT</name>
<dbReference type="RefSeq" id="WP_004503619.1">
    <property type="nucleotide sequence ID" value="NZ_AHNU02000051.1"/>
</dbReference>
<proteinExistence type="predicted"/>
<dbReference type="EMBL" id="AHNU02000051">
    <property type="protein sequence ID" value="EMN89588.1"/>
    <property type="molecule type" value="Genomic_DNA"/>
</dbReference>
<keyword evidence="2" id="KW-1185">Reference proteome</keyword>